<accession>A0A5C1E4C5</accession>
<feature type="domain" description="Cytochrome c-type biogenesis protein H TPR" evidence="5">
    <location>
        <begin position="125"/>
        <end position="259"/>
    </location>
</feature>
<dbReference type="Proteomes" id="UP000323671">
    <property type="component" value="Chromosome"/>
</dbReference>
<keyword evidence="4" id="KW-0802">TPR repeat</keyword>
<protein>
    <submittedName>
        <fullName evidence="6">Cytochrome c-type biogenesis protein CcmH</fullName>
    </submittedName>
</protein>
<dbReference type="SUPFAM" id="SSF48452">
    <property type="entry name" value="TPR-like"/>
    <property type="match status" value="1"/>
</dbReference>
<evidence type="ECO:0000259" key="5">
    <source>
        <dbReference type="Pfam" id="PF23914"/>
    </source>
</evidence>
<keyword evidence="2" id="KW-0677">Repeat</keyword>
<dbReference type="InterPro" id="IPR017560">
    <property type="entry name" value="Cyt_c_biogenesis_CcmI"/>
</dbReference>
<keyword evidence="7" id="KW-1185">Reference proteome</keyword>
<dbReference type="InterPro" id="IPR051263">
    <property type="entry name" value="C-type_cytochrome_biogenesis"/>
</dbReference>
<dbReference type="AlphaFoldDB" id="A0A5C1E4C5"/>
<dbReference type="GO" id="GO:0017004">
    <property type="term" value="P:cytochrome complex assembly"/>
    <property type="evidence" value="ECO:0007669"/>
    <property type="project" value="UniProtKB-KW"/>
</dbReference>
<name>A0A5C1E4C5_9RHOO</name>
<evidence type="ECO:0000256" key="1">
    <source>
        <dbReference type="ARBA" id="ARBA00004196"/>
    </source>
</evidence>
<proteinExistence type="predicted"/>
<evidence type="ECO:0000256" key="2">
    <source>
        <dbReference type="ARBA" id="ARBA00022737"/>
    </source>
</evidence>
<evidence type="ECO:0000313" key="6">
    <source>
        <dbReference type="EMBL" id="QEL63703.1"/>
    </source>
</evidence>
<keyword evidence="3" id="KW-0201">Cytochrome c-type biogenesis</keyword>
<dbReference type="EMBL" id="CP022579">
    <property type="protein sequence ID" value="QEL63703.1"/>
    <property type="molecule type" value="Genomic_DNA"/>
</dbReference>
<evidence type="ECO:0000256" key="4">
    <source>
        <dbReference type="ARBA" id="ARBA00022803"/>
    </source>
</evidence>
<dbReference type="PANTHER" id="PTHR47870:SF4">
    <property type="entry name" value="CYTOCHROME C-TYPE BIOGENESIS PROTEIN CYCH"/>
    <property type="match status" value="1"/>
</dbReference>
<evidence type="ECO:0000256" key="3">
    <source>
        <dbReference type="ARBA" id="ARBA00022748"/>
    </source>
</evidence>
<dbReference type="GO" id="GO:0030313">
    <property type="term" value="C:cell envelope"/>
    <property type="evidence" value="ECO:0007669"/>
    <property type="project" value="UniProtKB-SubCell"/>
</dbReference>
<sequence>MTVFAIVVALLIAAVCARLLPPLLKPATVSGADRQAANLAIFRDQLAELSRDRDAGLLTAADFASAEAELKKRLLDDVVAADGAATQRATPGARRTAIALLLLVPLLGGLGYALLGNPQALDPVAREGRPQVTAEQIEGMVKSLSEKLKANPENAEGWVMLARSYKVLGRYEEAAGAFAEAAKRVGDNPELLADWAEALAFAQKGFAGEPAKILERALKADPKSPKVLLLAGAAAASQGQFARAADLWSQALPATEPGSEEEATIKAAIEKARAQAGAKGAAKP</sequence>
<dbReference type="NCBIfam" id="TIGR03142">
    <property type="entry name" value="cytochro_ccmI"/>
    <property type="match status" value="1"/>
</dbReference>
<dbReference type="PANTHER" id="PTHR47870">
    <property type="entry name" value="CYTOCHROME C-TYPE BIOGENESIS PROTEIN CCMH"/>
    <property type="match status" value="1"/>
</dbReference>
<dbReference type="InterPro" id="IPR056413">
    <property type="entry name" value="TPR_CcmH_CycH"/>
</dbReference>
<gene>
    <name evidence="6" type="primary">ccmH</name>
    <name evidence="6" type="ORF">OTERR_02270</name>
</gene>
<dbReference type="RefSeq" id="WP_149424595.1">
    <property type="nucleotide sequence ID" value="NZ_CP022579.1"/>
</dbReference>
<evidence type="ECO:0000313" key="7">
    <source>
        <dbReference type="Proteomes" id="UP000323671"/>
    </source>
</evidence>
<organism evidence="6 7">
    <name type="scientific">Oryzomicrobium terrae</name>
    <dbReference type="NCBI Taxonomy" id="1735038"/>
    <lineage>
        <taxon>Bacteria</taxon>
        <taxon>Pseudomonadati</taxon>
        <taxon>Pseudomonadota</taxon>
        <taxon>Betaproteobacteria</taxon>
        <taxon>Rhodocyclales</taxon>
        <taxon>Rhodocyclaceae</taxon>
        <taxon>Oryzomicrobium</taxon>
    </lineage>
</organism>
<comment type="subcellular location">
    <subcellularLocation>
        <location evidence="1">Cell envelope</location>
    </subcellularLocation>
</comment>
<dbReference type="InterPro" id="IPR011990">
    <property type="entry name" value="TPR-like_helical_dom_sf"/>
</dbReference>
<dbReference type="Gene3D" id="1.25.40.10">
    <property type="entry name" value="Tetratricopeptide repeat domain"/>
    <property type="match status" value="1"/>
</dbReference>
<reference evidence="6 7" key="1">
    <citation type="submission" date="2017-07" db="EMBL/GenBank/DDBJ databases">
        <title>Complete genome sequence of Oryzomicrobium terrae TPP412.</title>
        <authorList>
            <person name="Chiu L.-W."/>
            <person name="Lo K.-J."/>
            <person name="Tsai Y.-M."/>
            <person name="Lin S.-S."/>
            <person name="Kuo C.-H."/>
            <person name="Liu C.-T."/>
        </authorList>
    </citation>
    <scope>NUCLEOTIDE SEQUENCE [LARGE SCALE GENOMIC DNA]</scope>
    <source>
        <strain evidence="6 7">TPP412</strain>
    </source>
</reference>
<dbReference type="GO" id="GO:0005886">
    <property type="term" value="C:plasma membrane"/>
    <property type="evidence" value="ECO:0007669"/>
    <property type="project" value="TreeGrafter"/>
</dbReference>
<dbReference type="KEGG" id="otr:OTERR_02270"/>
<dbReference type="Pfam" id="PF23914">
    <property type="entry name" value="TPR_CcmH_CycH"/>
    <property type="match status" value="1"/>
</dbReference>